<accession>A0A3M7SWS9</accession>
<comment type="caution">
    <text evidence="1">The sequence shown here is derived from an EMBL/GenBank/DDBJ whole genome shotgun (WGS) entry which is preliminary data.</text>
</comment>
<name>A0A3M7SWS9_BRAPC</name>
<organism evidence="1 2">
    <name type="scientific">Brachionus plicatilis</name>
    <name type="common">Marine rotifer</name>
    <name type="synonym">Brachionus muelleri</name>
    <dbReference type="NCBI Taxonomy" id="10195"/>
    <lineage>
        <taxon>Eukaryota</taxon>
        <taxon>Metazoa</taxon>
        <taxon>Spiralia</taxon>
        <taxon>Gnathifera</taxon>
        <taxon>Rotifera</taxon>
        <taxon>Eurotatoria</taxon>
        <taxon>Monogononta</taxon>
        <taxon>Pseudotrocha</taxon>
        <taxon>Ploima</taxon>
        <taxon>Brachionidae</taxon>
        <taxon>Brachionus</taxon>
    </lineage>
</organism>
<proteinExistence type="predicted"/>
<gene>
    <name evidence="1" type="ORF">BpHYR1_029011</name>
</gene>
<reference evidence="1 2" key="1">
    <citation type="journal article" date="2018" name="Sci. Rep.">
        <title>Genomic signatures of local adaptation to the degree of environmental predictability in rotifers.</title>
        <authorList>
            <person name="Franch-Gras L."/>
            <person name="Hahn C."/>
            <person name="Garcia-Roger E.M."/>
            <person name="Carmona M.J."/>
            <person name="Serra M."/>
            <person name="Gomez A."/>
        </authorList>
    </citation>
    <scope>NUCLEOTIDE SEQUENCE [LARGE SCALE GENOMIC DNA]</scope>
    <source>
        <strain evidence="1">HYR1</strain>
    </source>
</reference>
<protein>
    <submittedName>
        <fullName evidence="1">Uncharacterized protein</fullName>
    </submittedName>
</protein>
<dbReference type="Proteomes" id="UP000276133">
    <property type="component" value="Unassembled WGS sequence"/>
</dbReference>
<keyword evidence="2" id="KW-1185">Reference proteome</keyword>
<dbReference type="EMBL" id="REGN01000684">
    <property type="protein sequence ID" value="RNA40040.1"/>
    <property type="molecule type" value="Genomic_DNA"/>
</dbReference>
<evidence type="ECO:0000313" key="1">
    <source>
        <dbReference type="EMBL" id="RNA40040.1"/>
    </source>
</evidence>
<evidence type="ECO:0000313" key="2">
    <source>
        <dbReference type="Proteomes" id="UP000276133"/>
    </source>
</evidence>
<sequence length="114" mass="13285">MKALMCKHMERGPEICHDLPKIQLLTPTYLQRNNIFKNNAEDILKRRKAKNKNNFPGKKEEIVSKQLHYGVGYSIYLDSKPSLYFPPREVFPGQFRMTAPFFSSHGCNLIKNIN</sequence>
<dbReference type="AlphaFoldDB" id="A0A3M7SWS9"/>